<protein>
    <submittedName>
        <fullName evidence="2">Zf-RVT domain-containing protein</fullName>
    </submittedName>
</protein>
<evidence type="ECO:0000259" key="1">
    <source>
        <dbReference type="Pfam" id="PF13966"/>
    </source>
</evidence>
<organism evidence="2 3">
    <name type="scientific">Cephalotus follicularis</name>
    <name type="common">Albany pitcher plant</name>
    <dbReference type="NCBI Taxonomy" id="3775"/>
    <lineage>
        <taxon>Eukaryota</taxon>
        <taxon>Viridiplantae</taxon>
        <taxon>Streptophyta</taxon>
        <taxon>Embryophyta</taxon>
        <taxon>Tracheophyta</taxon>
        <taxon>Spermatophyta</taxon>
        <taxon>Magnoliopsida</taxon>
        <taxon>eudicotyledons</taxon>
        <taxon>Gunneridae</taxon>
        <taxon>Pentapetalae</taxon>
        <taxon>rosids</taxon>
        <taxon>fabids</taxon>
        <taxon>Oxalidales</taxon>
        <taxon>Cephalotaceae</taxon>
        <taxon>Cephalotus</taxon>
    </lineage>
</organism>
<reference evidence="3" key="1">
    <citation type="submission" date="2016-04" db="EMBL/GenBank/DDBJ databases">
        <title>Cephalotus genome sequencing.</title>
        <authorList>
            <person name="Fukushima K."/>
            <person name="Hasebe M."/>
            <person name="Fang X."/>
        </authorList>
    </citation>
    <scope>NUCLEOTIDE SEQUENCE [LARGE SCALE GENOMIC DNA]</scope>
    <source>
        <strain evidence="3">cv. St1</strain>
    </source>
</reference>
<dbReference type="AlphaFoldDB" id="A0A1Q3DKD3"/>
<name>A0A1Q3DKD3_CEPFO</name>
<feature type="domain" description="Reverse transcriptase zinc-binding" evidence="1">
    <location>
        <begin position="100"/>
        <end position="184"/>
    </location>
</feature>
<dbReference type="Proteomes" id="UP000187406">
    <property type="component" value="Unassembled WGS sequence"/>
</dbReference>
<dbReference type="InParanoid" id="A0A1Q3DKD3"/>
<dbReference type="Pfam" id="PF13966">
    <property type="entry name" value="zf-RVT"/>
    <property type="match status" value="1"/>
</dbReference>
<evidence type="ECO:0000313" key="3">
    <source>
        <dbReference type="Proteomes" id="UP000187406"/>
    </source>
</evidence>
<feature type="non-terminal residue" evidence="2">
    <location>
        <position position="266"/>
    </location>
</feature>
<gene>
    <name evidence="2" type="ORF">CFOL_v3_36280</name>
</gene>
<accession>A0A1Q3DKD3</accession>
<feature type="non-terminal residue" evidence="2">
    <location>
        <position position="1"/>
    </location>
</feature>
<comment type="caution">
    <text evidence="2">The sequence shown here is derived from an EMBL/GenBank/DDBJ whole genome shotgun (WGS) entry which is preliminary data.</text>
</comment>
<sequence>LRLRPLAKDHIIYQCGNGETFSLWYDPWVQGNSIHALYGHLVIYVTGLGKQARVKDIIWEGQWCWPQTSGVLIDIQQSVSSIPISTAPDRIFWQQVGISFSTSRAWNCIRTLSNQVAWYSIVWHPYSIPKHAFSLWMAIRGALRTKDKLVAMGVLSNANCVFHCGEPETHEHLFFQCPYSSKVWKEVLSLCQLVRPTLPWANEVDWMCANATGNQFHWTIRKLAFAASVYHLWIERNNRCFRNQFLPYQDIICKVRRDVRDKLALR</sequence>
<dbReference type="PANTHER" id="PTHR33116:SF84">
    <property type="entry name" value="RNA-DIRECTED DNA POLYMERASE"/>
    <property type="match status" value="1"/>
</dbReference>
<dbReference type="InterPro" id="IPR026960">
    <property type="entry name" value="RVT-Znf"/>
</dbReference>
<dbReference type="EMBL" id="BDDD01012042">
    <property type="protein sequence ID" value="GAV92902.1"/>
    <property type="molecule type" value="Genomic_DNA"/>
</dbReference>
<keyword evidence="3" id="KW-1185">Reference proteome</keyword>
<proteinExistence type="predicted"/>
<dbReference type="OrthoDB" id="1622315at2759"/>
<dbReference type="PANTHER" id="PTHR33116">
    <property type="entry name" value="REVERSE TRANSCRIPTASE ZINC-BINDING DOMAIN-CONTAINING PROTEIN-RELATED-RELATED"/>
    <property type="match status" value="1"/>
</dbReference>
<evidence type="ECO:0000313" key="2">
    <source>
        <dbReference type="EMBL" id="GAV92902.1"/>
    </source>
</evidence>